<proteinExistence type="predicted"/>
<accession>A0ACA9K766</accession>
<sequence length="68" mass="8191">MQKKRIYTSEQKTARNNARRNRLASMTPEEQLSYRNEESIKRQDRRNRQNNNVEKENANPNDEQGQNI</sequence>
<dbReference type="EMBL" id="CAJVPU010000613">
    <property type="protein sequence ID" value="CAG8456424.1"/>
    <property type="molecule type" value="Genomic_DNA"/>
</dbReference>
<dbReference type="Proteomes" id="UP000789702">
    <property type="component" value="Unassembled WGS sequence"/>
</dbReference>
<gene>
    <name evidence="1" type="ORF">DHETER_LOCUS1083</name>
</gene>
<comment type="caution">
    <text evidence="1">The sequence shown here is derived from an EMBL/GenBank/DDBJ whole genome shotgun (WGS) entry which is preliminary data.</text>
</comment>
<name>A0ACA9K766_9GLOM</name>
<protein>
    <submittedName>
        <fullName evidence="1">5231_t:CDS:1</fullName>
    </submittedName>
</protein>
<evidence type="ECO:0000313" key="1">
    <source>
        <dbReference type="EMBL" id="CAG8456424.1"/>
    </source>
</evidence>
<feature type="non-terminal residue" evidence="1">
    <location>
        <position position="68"/>
    </location>
</feature>
<reference evidence="1" key="1">
    <citation type="submission" date="2021-06" db="EMBL/GenBank/DDBJ databases">
        <authorList>
            <person name="Kallberg Y."/>
            <person name="Tangrot J."/>
            <person name="Rosling A."/>
        </authorList>
    </citation>
    <scope>NUCLEOTIDE SEQUENCE</scope>
    <source>
        <strain evidence="1">IL203A</strain>
    </source>
</reference>
<keyword evidence="2" id="KW-1185">Reference proteome</keyword>
<organism evidence="1 2">
    <name type="scientific">Dentiscutata heterogama</name>
    <dbReference type="NCBI Taxonomy" id="1316150"/>
    <lineage>
        <taxon>Eukaryota</taxon>
        <taxon>Fungi</taxon>
        <taxon>Fungi incertae sedis</taxon>
        <taxon>Mucoromycota</taxon>
        <taxon>Glomeromycotina</taxon>
        <taxon>Glomeromycetes</taxon>
        <taxon>Diversisporales</taxon>
        <taxon>Gigasporaceae</taxon>
        <taxon>Dentiscutata</taxon>
    </lineage>
</organism>
<evidence type="ECO:0000313" key="2">
    <source>
        <dbReference type="Proteomes" id="UP000789702"/>
    </source>
</evidence>